<organism evidence="6 7">
    <name type="scientific">Candidatus Uhrbacteria bacterium GW2011_GWD2_52_7</name>
    <dbReference type="NCBI Taxonomy" id="1618989"/>
    <lineage>
        <taxon>Bacteria</taxon>
        <taxon>Candidatus Uhriibacteriota</taxon>
    </lineage>
</organism>
<dbReference type="PATRIC" id="fig|1618989.3.peg.36"/>
<keyword evidence="4" id="KW-1133">Transmembrane helix</keyword>
<proteinExistence type="predicted"/>
<evidence type="ECO:0000256" key="2">
    <source>
        <dbReference type="ARBA" id="ARBA00022759"/>
    </source>
</evidence>
<evidence type="ECO:0000256" key="1">
    <source>
        <dbReference type="ARBA" id="ARBA00022722"/>
    </source>
</evidence>
<evidence type="ECO:0000256" key="3">
    <source>
        <dbReference type="ARBA" id="ARBA00022801"/>
    </source>
</evidence>
<dbReference type="PANTHER" id="PTHR12302">
    <property type="entry name" value="EBNA2 BINDING PROTEIN P100"/>
    <property type="match status" value="1"/>
</dbReference>
<dbReference type="PANTHER" id="PTHR12302:SF3">
    <property type="entry name" value="SERINE_THREONINE-PROTEIN KINASE 31"/>
    <property type="match status" value="1"/>
</dbReference>
<dbReference type="AlphaFoldDB" id="A0A0G2AED9"/>
<dbReference type="Proteomes" id="UP000034846">
    <property type="component" value="Unassembled WGS sequence"/>
</dbReference>
<keyword evidence="2" id="KW-0255">Endonuclease</keyword>
<gene>
    <name evidence="6" type="ORF">UY72_C0002G0009</name>
</gene>
<accession>A0A0G2AED9</accession>
<dbReference type="EMBL" id="LCRD01000002">
    <property type="protein sequence ID" value="KKW30834.1"/>
    <property type="molecule type" value="Genomic_DNA"/>
</dbReference>
<sequence>MQKDDIGNALVWMNGLLNYHVQWLGMKHSFLAAFVTMAIALLAVIFDVPVPSGVFVENEATSDGTVVRVVDSDTLVVMENGEEITVRIIGINTPETVDPRRPVECFGEEASRAAKAMLTGEGVTLIPDSTQEAFDKYGRALRYVALMDGTDVGLALISSGYAYEYTYDVPYARQSVYQAAEDVARTGGVGLWGEGGCEEGARE</sequence>
<evidence type="ECO:0000259" key="5">
    <source>
        <dbReference type="PROSITE" id="PS50830"/>
    </source>
</evidence>
<keyword evidence="4" id="KW-0812">Transmembrane</keyword>
<evidence type="ECO:0000313" key="6">
    <source>
        <dbReference type="EMBL" id="KKW30834.1"/>
    </source>
</evidence>
<comment type="caution">
    <text evidence="6">The sequence shown here is derived from an EMBL/GenBank/DDBJ whole genome shotgun (WGS) entry which is preliminary data.</text>
</comment>
<dbReference type="GO" id="GO:0004519">
    <property type="term" value="F:endonuclease activity"/>
    <property type="evidence" value="ECO:0007669"/>
    <property type="project" value="UniProtKB-KW"/>
</dbReference>
<feature type="domain" description="TNase-like" evidence="5">
    <location>
        <begin position="60"/>
        <end position="194"/>
    </location>
</feature>
<keyword evidence="1" id="KW-0540">Nuclease</keyword>
<keyword evidence="3" id="KW-0378">Hydrolase</keyword>
<dbReference type="SMART" id="SM00318">
    <property type="entry name" value="SNc"/>
    <property type="match status" value="1"/>
</dbReference>
<keyword evidence="4" id="KW-0472">Membrane</keyword>
<dbReference type="GO" id="GO:0016787">
    <property type="term" value="F:hydrolase activity"/>
    <property type="evidence" value="ECO:0007669"/>
    <property type="project" value="UniProtKB-KW"/>
</dbReference>
<protein>
    <submittedName>
        <fullName evidence="6">Micrococcal nuclease</fullName>
    </submittedName>
</protein>
<dbReference type="InterPro" id="IPR016071">
    <property type="entry name" value="Staphylococal_nuclease_OB-fold"/>
</dbReference>
<dbReference type="PROSITE" id="PS50830">
    <property type="entry name" value="TNASE_3"/>
    <property type="match status" value="1"/>
</dbReference>
<dbReference type="Gene3D" id="2.40.50.90">
    <property type="match status" value="1"/>
</dbReference>
<dbReference type="Pfam" id="PF00565">
    <property type="entry name" value="SNase"/>
    <property type="match status" value="1"/>
</dbReference>
<dbReference type="InterPro" id="IPR035437">
    <property type="entry name" value="SNase_OB-fold_sf"/>
</dbReference>
<evidence type="ECO:0000256" key="4">
    <source>
        <dbReference type="SAM" id="Phobius"/>
    </source>
</evidence>
<dbReference type="SUPFAM" id="SSF50199">
    <property type="entry name" value="Staphylococcal nuclease"/>
    <property type="match status" value="1"/>
</dbReference>
<evidence type="ECO:0000313" key="7">
    <source>
        <dbReference type="Proteomes" id="UP000034846"/>
    </source>
</evidence>
<feature type="transmembrane region" description="Helical" evidence="4">
    <location>
        <begin position="30"/>
        <end position="50"/>
    </location>
</feature>
<name>A0A0G2AED9_9BACT</name>
<reference evidence="6 7" key="1">
    <citation type="journal article" date="2015" name="Nature">
        <title>rRNA introns, odd ribosomes, and small enigmatic genomes across a large radiation of phyla.</title>
        <authorList>
            <person name="Brown C.T."/>
            <person name="Hug L.A."/>
            <person name="Thomas B.C."/>
            <person name="Sharon I."/>
            <person name="Castelle C.J."/>
            <person name="Singh A."/>
            <person name="Wilkins M.J."/>
            <person name="Williams K.H."/>
            <person name="Banfield J.F."/>
        </authorList>
    </citation>
    <scope>NUCLEOTIDE SEQUENCE [LARGE SCALE GENOMIC DNA]</scope>
</reference>